<dbReference type="Pfam" id="PF00746">
    <property type="entry name" value="Gram_pos_anchor"/>
    <property type="match status" value="1"/>
</dbReference>
<dbReference type="Pfam" id="PF07501">
    <property type="entry name" value="G5"/>
    <property type="match status" value="1"/>
</dbReference>
<dbReference type="NCBIfam" id="TIGR04308">
    <property type="entry name" value="repeat_SSSPR51"/>
    <property type="match status" value="2"/>
</dbReference>
<dbReference type="Gene3D" id="2.20.230.10">
    <property type="entry name" value="Resuscitation-promoting factor rpfb"/>
    <property type="match status" value="3"/>
</dbReference>
<keyword evidence="6" id="KW-0812">Transmembrane</keyword>
<feature type="non-terminal residue" evidence="9">
    <location>
        <position position="1"/>
    </location>
</feature>
<dbReference type="EMBL" id="JAIRCA020000026">
    <property type="protein sequence ID" value="MDI2140267.1"/>
    <property type="molecule type" value="Genomic_DNA"/>
</dbReference>
<dbReference type="Proteomes" id="UP001156146">
    <property type="component" value="Unassembled WGS sequence"/>
</dbReference>
<evidence type="ECO:0000313" key="10">
    <source>
        <dbReference type="Proteomes" id="UP001156146"/>
    </source>
</evidence>
<feature type="region of interest" description="Disordered" evidence="5">
    <location>
        <begin position="537"/>
        <end position="602"/>
    </location>
</feature>
<keyword evidence="2" id="KW-0964">Secreted</keyword>
<evidence type="ECO:0000256" key="3">
    <source>
        <dbReference type="ARBA" id="ARBA00022729"/>
    </source>
</evidence>
<evidence type="ECO:0000259" key="7">
    <source>
        <dbReference type="PROSITE" id="PS50847"/>
    </source>
</evidence>
<feature type="domain" description="G5" evidence="8">
    <location>
        <begin position="144"/>
        <end position="224"/>
    </location>
</feature>
<dbReference type="Pfam" id="PF18877">
    <property type="entry name" value="SSSPR-51"/>
    <property type="match status" value="1"/>
</dbReference>
<organism evidence="9 10">
    <name type="scientific">Streptococcus hohhotensis</name>
    <dbReference type="NCBI Taxonomy" id="2866998"/>
    <lineage>
        <taxon>Bacteria</taxon>
        <taxon>Bacillati</taxon>
        <taxon>Bacillota</taxon>
        <taxon>Bacilli</taxon>
        <taxon>Lactobacillales</taxon>
        <taxon>Streptococcaceae</taxon>
        <taxon>Streptococcus</taxon>
        <taxon>Streptococcus mitis group</taxon>
    </lineage>
</organism>
<dbReference type="InterPro" id="IPR027579">
    <property type="entry name" value="SSSPR51_Rpt"/>
</dbReference>
<feature type="transmembrane region" description="Helical" evidence="6">
    <location>
        <begin position="607"/>
        <end position="626"/>
    </location>
</feature>
<keyword evidence="6" id="KW-1133">Transmembrane helix</keyword>
<keyword evidence="6" id="KW-0472">Membrane</keyword>
<feature type="region of interest" description="Disordered" evidence="5">
    <location>
        <begin position="318"/>
        <end position="343"/>
    </location>
</feature>
<proteinExistence type="predicted"/>
<keyword evidence="1" id="KW-0134">Cell wall</keyword>
<keyword evidence="3" id="KW-0732">Signal</keyword>
<comment type="caution">
    <text evidence="9">The sequence shown here is derived from an EMBL/GenBank/DDBJ whole genome shotgun (WGS) entry which is preliminary data.</text>
</comment>
<sequence>DNVVKKTTTYAVNVSTGHLTPTEKKEVFKKDGAKSTVVVTSIEPSVRYEKDATRAKGGAQVTVAGTPGTRTVTTTYTVNPTDGSLIPHEGKPVIKSSTPTVIKVPAKDEVEYLKEGDDVVKKTTSYQVNASTGGLTPTETTEIFKRNVAKSTVVVTPLEPSIRYEKDATRAKGGKNVTTAGTSGTRTVTTTYTVNLTDGSLIPHEGKPVIKSSTTTVVKVPAKDKVVETPIEPEVEYIKDVEKDFGTPAQHTEGEKGKIITTTTYDVDPKDGHITEHVGNPVVIPAGKTIVKVGAKTKVEQSKDPEGRDVIDTTTYEVDPQTGKVTPTTTTTYGPISKKGEPEVQTEIPEYTNPISSNGVDGNGNFIDPPTVELPKFKGGVNGELPGSITLPELTIEVHWIDEDGNILKSSVKTGNEKDAEHGSIPGYEFVRTVIAENEPVLTHIFSKVSGSTHSNPATPPKVTIFENGVLPDSIELPEQMIEIHWIDENGNGLKLSVKTGNEKNAEHGSIPGYEFVRTVIAENDPVLTHIFRKVSGSTNPNTIPVAPVTPDTNGGSGQDTPAPATPTPNAVTPNTDQVDTKTTVDNGAKSNNSQTVLPNTGTESNVTLASLGLLGMLGGLGLAFGKKKKTKVKM</sequence>
<accession>A0ABT6QFQ4</accession>
<feature type="domain" description="G5" evidence="8">
    <location>
        <begin position="217"/>
        <end position="297"/>
    </location>
</feature>
<dbReference type="RefSeq" id="WP_224219103.1">
    <property type="nucleotide sequence ID" value="NZ_JAIRCA020000026.1"/>
</dbReference>
<dbReference type="NCBIfam" id="TIGR01167">
    <property type="entry name" value="LPXTG_anchor"/>
    <property type="match status" value="1"/>
</dbReference>
<protein>
    <submittedName>
        <fullName evidence="9">G5 domain-containing protein</fullName>
    </submittedName>
</protein>
<evidence type="ECO:0000259" key="8">
    <source>
        <dbReference type="PROSITE" id="PS51109"/>
    </source>
</evidence>
<evidence type="ECO:0000256" key="4">
    <source>
        <dbReference type="ARBA" id="ARBA00023088"/>
    </source>
</evidence>
<feature type="domain" description="G5" evidence="8">
    <location>
        <begin position="28"/>
        <end position="108"/>
    </location>
</feature>
<feature type="domain" description="Gram-positive cocci surface proteins LPxTG" evidence="7">
    <location>
        <begin position="598"/>
        <end position="635"/>
    </location>
</feature>
<dbReference type="PROSITE" id="PS51109">
    <property type="entry name" value="G5"/>
    <property type="match status" value="3"/>
</dbReference>
<evidence type="ECO:0000313" key="9">
    <source>
        <dbReference type="EMBL" id="MDI2140267.1"/>
    </source>
</evidence>
<reference evidence="9" key="1">
    <citation type="submission" date="2023-05" db="EMBL/GenBank/DDBJ databases">
        <title>Streptococcus hohhotensis sp. nov., isolated from the breast milk of healthy women.</title>
        <authorList>
            <person name="Liu W."/>
        </authorList>
    </citation>
    <scope>NUCLEOTIDE SEQUENCE</scope>
    <source>
        <strain evidence="9">IMAU99199</strain>
    </source>
</reference>
<evidence type="ECO:0000256" key="1">
    <source>
        <dbReference type="ARBA" id="ARBA00022512"/>
    </source>
</evidence>
<gene>
    <name evidence="9" type="ORF">K4Z77_008930</name>
</gene>
<dbReference type="SMART" id="SM01208">
    <property type="entry name" value="G5"/>
    <property type="match status" value="3"/>
</dbReference>
<name>A0ABT6QFQ4_9STRE</name>
<evidence type="ECO:0000256" key="2">
    <source>
        <dbReference type="ARBA" id="ARBA00022525"/>
    </source>
</evidence>
<dbReference type="InterPro" id="IPR019931">
    <property type="entry name" value="LPXTG_anchor"/>
</dbReference>
<dbReference type="PROSITE" id="PS50847">
    <property type="entry name" value="GRAM_POS_ANCHORING"/>
    <property type="match status" value="1"/>
</dbReference>
<keyword evidence="10" id="KW-1185">Reference proteome</keyword>
<dbReference type="InterPro" id="IPR011098">
    <property type="entry name" value="G5_dom"/>
</dbReference>
<keyword evidence="4" id="KW-0572">Peptidoglycan-anchor</keyword>
<evidence type="ECO:0000256" key="5">
    <source>
        <dbReference type="SAM" id="MobiDB-lite"/>
    </source>
</evidence>
<evidence type="ECO:0000256" key="6">
    <source>
        <dbReference type="SAM" id="Phobius"/>
    </source>
</evidence>
<feature type="compositionally biased region" description="Polar residues" evidence="5">
    <location>
        <begin position="577"/>
        <end position="602"/>
    </location>
</feature>